<keyword evidence="3" id="KW-1185">Reference proteome</keyword>
<dbReference type="PANTHER" id="PTHR43737:SF1">
    <property type="entry name" value="DUF1501 DOMAIN-CONTAINING PROTEIN"/>
    <property type="match status" value="1"/>
</dbReference>
<dbReference type="AlphaFoldDB" id="A0A517PQL8"/>
<accession>A0A517PQL8</accession>
<dbReference type="PANTHER" id="PTHR43737">
    <property type="entry name" value="BLL7424 PROTEIN"/>
    <property type="match status" value="1"/>
</dbReference>
<name>A0A517PQL8_9PLAN</name>
<organism evidence="2 3">
    <name type="scientific">Gimesia chilikensis</name>
    <dbReference type="NCBI Taxonomy" id="2605989"/>
    <lineage>
        <taxon>Bacteria</taxon>
        <taxon>Pseudomonadati</taxon>
        <taxon>Planctomycetota</taxon>
        <taxon>Planctomycetia</taxon>
        <taxon>Planctomycetales</taxon>
        <taxon>Planctomycetaceae</taxon>
        <taxon>Gimesia</taxon>
    </lineage>
</organism>
<feature type="region of interest" description="Disordered" evidence="1">
    <location>
        <begin position="294"/>
        <end position="321"/>
    </location>
</feature>
<gene>
    <name evidence="2" type="ORF">HG66A1_34420</name>
</gene>
<dbReference type="RefSeq" id="WP_145186262.1">
    <property type="nucleotide sequence ID" value="NZ_CP036266.1"/>
</dbReference>
<sequence length="495" mass="53259">MLNPPTESLNLARRRFLMNSSCSVAGYALATMMQKEGLLAGEDSVSLANPLAPKDAHFPGTAKNCIFIFLAGGPSQIDLYDPKPKLQELNGQPLPKELTEKVRFAFINKESATLSGSSRKFKKYGECGTEFSDVLPHIGSCADDIALVRSMYTEQFNHHPAQLMMNTGVGRFGRPSVGSWLTYGLGSQSNNLPGYVVLTAGRGASGGASLWSSGSLPSTYAGVLFRNQGEPVLNLNNPPGINSAIQKSGLEAIKQLNQEQLQRTGDDEIASRIASYELAFQMQSSAPELIDLSSETKETQEAYGVNRKGNTKEGKRGGGSDTEAAFGRNCLLARRLVERGVRFVNLYHASWDHHSGLDAGIERNAGIVDQPVAALLKDLKQRGLLDSTLVVMAGEFGRTPLGENRTGSKAVTGRDHHPSAFSLWMAGGGVKGGQVIGKTTELGWSVEEDPVHINDFHATLLHLFGLNHLKLAQKFGGLDIRLTNVGGKVVDKLIA</sequence>
<dbReference type="InterPro" id="IPR017850">
    <property type="entry name" value="Alkaline_phosphatase_core_sf"/>
</dbReference>
<dbReference type="SUPFAM" id="SSF53649">
    <property type="entry name" value="Alkaline phosphatase-like"/>
    <property type="match status" value="1"/>
</dbReference>
<dbReference type="OrthoDB" id="127333at2"/>
<dbReference type="Proteomes" id="UP000320421">
    <property type="component" value="Chromosome"/>
</dbReference>
<evidence type="ECO:0000313" key="2">
    <source>
        <dbReference type="EMBL" id="QDT21639.1"/>
    </source>
</evidence>
<dbReference type="InterPro" id="IPR010869">
    <property type="entry name" value="DUF1501"/>
</dbReference>
<evidence type="ECO:0008006" key="4">
    <source>
        <dbReference type="Google" id="ProtNLM"/>
    </source>
</evidence>
<evidence type="ECO:0000256" key="1">
    <source>
        <dbReference type="SAM" id="MobiDB-lite"/>
    </source>
</evidence>
<evidence type="ECO:0000313" key="3">
    <source>
        <dbReference type="Proteomes" id="UP000320421"/>
    </source>
</evidence>
<reference evidence="2 3" key="1">
    <citation type="submission" date="2019-02" db="EMBL/GenBank/DDBJ databases">
        <title>Deep-cultivation of Planctomycetes and their phenomic and genomic characterization uncovers novel biology.</title>
        <authorList>
            <person name="Wiegand S."/>
            <person name="Jogler M."/>
            <person name="Boedeker C."/>
            <person name="Pinto D."/>
            <person name="Vollmers J."/>
            <person name="Rivas-Marin E."/>
            <person name="Kohn T."/>
            <person name="Peeters S.H."/>
            <person name="Heuer A."/>
            <person name="Rast P."/>
            <person name="Oberbeckmann S."/>
            <person name="Bunk B."/>
            <person name="Jeske O."/>
            <person name="Meyerdierks A."/>
            <person name="Storesund J.E."/>
            <person name="Kallscheuer N."/>
            <person name="Luecker S."/>
            <person name="Lage O.M."/>
            <person name="Pohl T."/>
            <person name="Merkel B.J."/>
            <person name="Hornburger P."/>
            <person name="Mueller R.-W."/>
            <person name="Bruemmer F."/>
            <person name="Labrenz M."/>
            <person name="Spormann A.M."/>
            <person name="Op den Camp H."/>
            <person name="Overmann J."/>
            <person name="Amann R."/>
            <person name="Jetten M.S.M."/>
            <person name="Mascher T."/>
            <person name="Medema M.H."/>
            <person name="Devos D.P."/>
            <person name="Kaster A.-K."/>
            <person name="Ovreas L."/>
            <person name="Rohde M."/>
            <person name="Galperin M.Y."/>
            <person name="Jogler C."/>
        </authorList>
    </citation>
    <scope>NUCLEOTIDE SEQUENCE [LARGE SCALE GENOMIC DNA]</scope>
    <source>
        <strain evidence="2 3">HG66A1</strain>
    </source>
</reference>
<proteinExistence type="predicted"/>
<dbReference type="EMBL" id="CP036266">
    <property type="protein sequence ID" value="QDT21639.1"/>
    <property type="molecule type" value="Genomic_DNA"/>
</dbReference>
<dbReference type="Pfam" id="PF07394">
    <property type="entry name" value="DUF1501"/>
    <property type="match status" value="1"/>
</dbReference>
<protein>
    <recommendedName>
        <fullName evidence="4">DUF1501 domain-containing protein</fullName>
    </recommendedName>
</protein>
<dbReference type="Gene3D" id="3.40.720.10">
    <property type="entry name" value="Alkaline Phosphatase, subunit A"/>
    <property type="match status" value="1"/>
</dbReference>